<proteinExistence type="predicted"/>
<organism evidence="3 4">
    <name type="scientific">Clunio marinus</name>
    <dbReference type="NCBI Taxonomy" id="568069"/>
    <lineage>
        <taxon>Eukaryota</taxon>
        <taxon>Metazoa</taxon>
        <taxon>Ecdysozoa</taxon>
        <taxon>Arthropoda</taxon>
        <taxon>Hexapoda</taxon>
        <taxon>Insecta</taxon>
        <taxon>Pterygota</taxon>
        <taxon>Neoptera</taxon>
        <taxon>Endopterygota</taxon>
        <taxon>Diptera</taxon>
        <taxon>Nematocera</taxon>
        <taxon>Chironomoidea</taxon>
        <taxon>Chironomidae</taxon>
        <taxon>Clunio</taxon>
    </lineage>
</organism>
<evidence type="ECO:0000313" key="4">
    <source>
        <dbReference type="Proteomes" id="UP000183832"/>
    </source>
</evidence>
<sequence length="962" mass="111374">MDNRNEIKQIQMEAVEWVKTVDDIWKDLERKHFNTQLETKIGCGIRFFAKNIQACGEFNEIILKLADCFTVALDLKLVKWSVRDINAMLMMITSLLLKRKDEVIIRKAASTFKKCIEQLDRDRKDDITTIIQLHTKAVELLLHKMSKVSTFYTQLKVLNLLNLILKHFEDGGFDVIRNYKIFASCSGTVIHDAMEMFKAIDEKYCFETSRPFLEIFNQHNLPSPFIYSFNGFVMDINNSSLPLQQEVTIDFNLRQLSISFFIEISEQTFCLEMEDCEAFAEKNKFINPNHIELKLEPAHFHFLNESDEVVHVFDQLDAVVLVITDQDVFFSIIYPILKTKTSLAADMTDQESMFSYHTIKSVISEHKQNEQSKPIVTLDNIKQTVDSPKNVSESIVQIDLSTSNFENNTQETRKTRQTAKVGPTLKHTTIYDEIPSDDDPLPPAKQYFQQCRINRKNQRQGIDINKKNETYLMSPEISTKKKVNEAKKVSIKKNIKTTTTKTVKNPTKPRGRTAADKKVSKRVKKSPKQQTLQKEKENQEPELQTFSDAEYRKNCEKIIAENRAKILRAIERHSTKSEQKKIFGDIAKNSRKRPLEETPENEVTQKQAITEEIYVDVVVEIIPNANKKLKPTLNDADTDIENFHQESRNFHKINENNADEQIVEKSQSTQQIIDSKRQKKVLFSDEITPEQETNKSTVKLYQTQIENSSLIAQNPSQSPRDEIIFNFETLKYNEILHKFINDSNNINNHQSENDNIVYDNNDGDDYDTLIKTKNSPSSTGDSLIQDVNICISNPKIVEDKPQDTKKLVRNKKEESLSLLYKKKAKEMLQPIWNEIKALKLNNSSNLINDSLKKEVSKGMQRKKELKDHLDHHVKLLKRLQHSKTELKQLTDKDVAESAALAVALQNVETEKRKKIKDVKMKLDALCKKASNINEEVKRRIWKKYVDKISADLQLMLQTSSKF</sequence>
<dbReference type="Proteomes" id="UP000183832">
    <property type="component" value="Unassembled WGS sequence"/>
</dbReference>
<evidence type="ECO:0000313" key="3">
    <source>
        <dbReference type="EMBL" id="CRL00548.1"/>
    </source>
</evidence>
<gene>
    <name evidence="3" type="ORF">CLUMA_CG013809</name>
</gene>
<protein>
    <submittedName>
        <fullName evidence="3">CLUMA_CG013809, isoform A</fullName>
    </submittedName>
</protein>
<evidence type="ECO:0000256" key="1">
    <source>
        <dbReference type="SAM" id="Coils"/>
    </source>
</evidence>
<name>A0A1J1ILV5_9DIPT</name>
<keyword evidence="4" id="KW-1185">Reference proteome</keyword>
<dbReference type="AlphaFoldDB" id="A0A1J1ILV5"/>
<feature type="compositionally biased region" description="Low complexity" evidence="2">
    <location>
        <begin position="496"/>
        <end position="508"/>
    </location>
</feature>
<keyword evidence="1" id="KW-0175">Coiled coil</keyword>
<dbReference type="EMBL" id="CVRI01000054">
    <property type="protein sequence ID" value="CRL00548.1"/>
    <property type="molecule type" value="Genomic_DNA"/>
</dbReference>
<accession>A0A1J1ILV5</accession>
<feature type="coiled-coil region" evidence="1">
    <location>
        <begin position="848"/>
        <end position="935"/>
    </location>
</feature>
<evidence type="ECO:0000256" key="2">
    <source>
        <dbReference type="SAM" id="MobiDB-lite"/>
    </source>
</evidence>
<reference evidence="3 4" key="1">
    <citation type="submission" date="2015-04" db="EMBL/GenBank/DDBJ databases">
        <authorList>
            <person name="Syromyatnikov M.Y."/>
            <person name="Popov V.N."/>
        </authorList>
    </citation>
    <scope>NUCLEOTIDE SEQUENCE [LARGE SCALE GENOMIC DNA]</scope>
</reference>
<feature type="region of interest" description="Disordered" evidence="2">
    <location>
        <begin position="496"/>
        <end position="545"/>
    </location>
</feature>
<dbReference type="OrthoDB" id="7800486at2759"/>